<dbReference type="CDD" id="cd12320">
    <property type="entry name" value="RRM6_RBM19_RRM5_MRD1"/>
    <property type="match status" value="1"/>
</dbReference>
<protein>
    <submittedName>
        <fullName evidence="5">rRNA primary transcript binding protein</fullName>
    </submittedName>
</protein>
<reference evidence="5 6" key="1">
    <citation type="submission" date="2020-07" db="EMBL/GenBank/DDBJ databases">
        <title>Comparative genomics of pyrophilous fungi reveals a link between fire events and developmental genes.</title>
        <authorList>
            <consortium name="DOE Joint Genome Institute"/>
            <person name="Steindorff A.S."/>
            <person name="Carver A."/>
            <person name="Calhoun S."/>
            <person name="Stillman K."/>
            <person name="Liu H."/>
            <person name="Lipzen A."/>
            <person name="Pangilinan J."/>
            <person name="Labutti K."/>
            <person name="Bruns T.D."/>
            <person name="Grigoriev I.V."/>
        </authorList>
    </citation>
    <scope>NUCLEOTIDE SEQUENCE [LARGE SCALE GENOMIC DNA]</scope>
    <source>
        <strain evidence="5 6">CBS 144469</strain>
    </source>
</reference>
<evidence type="ECO:0000256" key="1">
    <source>
        <dbReference type="ARBA" id="ARBA00022884"/>
    </source>
</evidence>
<sequence length="797" mass="87303">MSSRLIVKNLPPYVTPERLRQHFQQKGAPQAVLTDAKVSMKPDGTSRRFGFVGFKTPAEAAKAQAWFDRTFIDSVKIDVKVVEEKGHEPSPRPNKRARVGPSPGEASTSRLKESTTPAEPTKKNKQLEEFMEVMQPKKGPTWANDATATAPEPIIPTAPSTSAQAPAAATPKADEDVAMEDVSEDAPAAEPLSDADWLKQRMSANVDKVKEEKVFEQSDDEDEGEAKKDVAMDVVKEVKPEEPKDPIKETILQTSRLFVRNLTFSCTEEELSEHFRPYGTISQIHIPLDLNTKQGKGLAYVTFAAPAEAVAAYESLDKRPFQGRLLHILGAVDRKGNADVEDKDGKSKTVKAEIQARRKALAGKEFNWSMLYMNSDAVASSIADRMNIPKTAILNPESGESSTNPSVKLALAETHIITETKAYLESNGVVLSSFTTKARSDTVILVKNIPYGTMEAQIRELFEPHGDLARVLVPPAGTIAVVEYVRPDEAAKGFKAVAYRRLGNSIVYVERGPLGMFTEGDVEPQTSAEDRELLEKTVIRAPKGVSTAEGEADLGGGAPGAQDGEGDVAGGSTLYVKNLSFATTQEKLVQVFSGLPSFSFARVQTKTDPKKPRARLSMGYGFVGFKDVEGARKALSSMQGFVLDGHELSVKFAGRGKEEMEKEVRATGTGSKGRTTKMIVKNVPFETTKKDIRDLFSAHGKLKSVRMPKKFDSRTRGFAFLEFVTRHEAENAFNALKHTHLLGRHLVLQWAEEEEQDLDALRKKAGVGFGDGKAMPGRKRKLDMGGKDDQDPEDLEV</sequence>
<evidence type="ECO:0000313" key="6">
    <source>
        <dbReference type="Proteomes" id="UP000521943"/>
    </source>
</evidence>
<comment type="caution">
    <text evidence="5">The sequence shown here is derived from an EMBL/GenBank/DDBJ whole genome shotgun (WGS) entry which is preliminary data.</text>
</comment>
<dbReference type="AlphaFoldDB" id="A0A8H6HP92"/>
<feature type="region of interest" description="Disordered" evidence="3">
    <location>
        <begin position="83"/>
        <end position="190"/>
    </location>
</feature>
<dbReference type="Proteomes" id="UP000521943">
    <property type="component" value="Unassembled WGS sequence"/>
</dbReference>
<dbReference type="InterPro" id="IPR012677">
    <property type="entry name" value="Nucleotide-bd_a/b_plait_sf"/>
</dbReference>
<dbReference type="Pfam" id="PF00076">
    <property type="entry name" value="RRM_1"/>
    <property type="match status" value="5"/>
</dbReference>
<evidence type="ECO:0000256" key="2">
    <source>
        <dbReference type="PROSITE-ProRule" id="PRU00176"/>
    </source>
</evidence>
<evidence type="ECO:0000256" key="3">
    <source>
        <dbReference type="SAM" id="MobiDB-lite"/>
    </source>
</evidence>
<feature type="domain" description="RRM" evidence="4">
    <location>
        <begin position="255"/>
        <end position="333"/>
    </location>
</feature>
<feature type="region of interest" description="Disordered" evidence="3">
    <location>
        <begin position="545"/>
        <end position="566"/>
    </location>
</feature>
<dbReference type="PROSITE" id="PS50102">
    <property type="entry name" value="RRM"/>
    <property type="match status" value="5"/>
</dbReference>
<feature type="domain" description="RRM" evidence="4">
    <location>
        <begin position="676"/>
        <end position="753"/>
    </location>
</feature>
<name>A0A8H6HP92_9AGAR</name>
<feature type="domain" description="RRM" evidence="4">
    <location>
        <begin position="442"/>
        <end position="514"/>
    </location>
</feature>
<feature type="domain" description="RRM" evidence="4">
    <location>
        <begin position="3"/>
        <end position="84"/>
    </location>
</feature>
<dbReference type="PANTHER" id="PTHR10352">
    <property type="entry name" value="EUKARYOTIC TRANSLATION INITIATION FACTOR 3 SUBUNIT G"/>
    <property type="match status" value="1"/>
</dbReference>
<proteinExistence type="predicted"/>
<dbReference type="GO" id="GO:0003723">
    <property type="term" value="F:RNA binding"/>
    <property type="evidence" value="ECO:0007669"/>
    <property type="project" value="UniProtKB-UniRule"/>
</dbReference>
<keyword evidence="1 2" id="KW-0694">RNA-binding</keyword>
<feature type="region of interest" description="Disordered" evidence="3">
    <location>
        <begin position="766"/>
        <end position="797"/>
    </location>
</feature>
<dbReference type="OrthoDB" id="439639at2759"/>
<dbReference type="EMBL" id="JACGCI010000060">
    <property type="protein sequence ID" value="KAF6749962.1"/>
    <property type="molecule type" value="Genomic_DNA"/>
</dbReference>
<organism evidence="5 6">
    <name type="scientific">Ephemerocybe angulata</name>
    <dbReference type="NCBI Taxonomy" id="980116"/>
    <lineage>
        <taxon>Eukaryota</taxon>
        <taxon>Fungi</taxon>
        <taxon>Dikarya</taxon>
        <taxon>Basidiomycota</taxon>
        <taxon>Agaricomycotina</taxon>
        <taxon>Agaricomycetes</taxon>
        <taxon>Agaricomycetidae</taxon>
        <taxon>Agaricales</taxon>
        <taxon>Agaricineae</taxon>
        <taxon>Psathyrellaceae</taxon>
        <taxon>Ephemerocybe</taxon>
    </lineage>
</organism>
<evidence type="ECO:0000313" key="5">
    <source>
        <dbReference type="EMBL" id="KAF6749962.1"/>
    </source>
</evidence>
<dbReference type="InterPro" id="IPR000504">
    <property type="entry name" value="RRM_dom"/>
</dbReference>
<accession>A0A8H6HP92</accession>
<dbReference type="InterPro" id="IPR035979">
    <property type="entry name" value="RBD_domain_sf"/>
</dbReference>
<dbReference type="SUPFAM" id="SSF54928">
    <property type="entry name" value="RNA-binding domain, RBD"/>
    <property type="match status" value="3"/>
</dbReference>
<dbReference type="Gene3D" id="3.30.70.330">
    <property type="match status" value="5"/>
</dbReference>
<dbReference type="CDD" id="cd12565">
    <property type="entry name" value="RRM1_MRD1"/>
    <property type="match status" value="1"/>
</dbReference>
<feature type="compositionally biased region" description="Low complexity" evidence="3">
    <location>
        <begin position="146"/>
        <end position="171"/>
    </location>
</feature>
<dbReference type="SMART" id="SM00360">
    <property type="entry name" value="RRM"/>
    <property type="match status" value="5"/>
</dbReference>
<feature type="domain" description="RRM" evidence="4">
    <location>
        <begin position="572"/>
        <end position="655"/>
    </location>
</feature>
<evidence type="ECO:0000259" key="4">
    <source>
        <dbReference type="PROSITE" id="PS50102"/>
    </source>
</evidence>
<feature type="compositionally biased region" description="Polar residues" evidence="3">
    <location>
        <begin position="105"/>
        <end position="118"/>
    </location>
</feature>
<gene>
    <name evidence="5" type="ORF">DFP72DRAFT_912122</name>
</gene>
<keyword evidence="6" id="KW-1185">Reference proteome</keyword>